<gene>
    <name evidence="2" type="primary">Cacng2</name>
</gene>
<reference evidence="1" key="3">
    <citation type="journal article" date="2000" name="Genome Res.">
        <title>RIKEN integrated sequence analysis (RISA) system--384-format sequencing pipeline with 384 multicapillary sequencer.</title>
        <authorList>
            <person name="Shibata K."/>
            <person name="Itoh M."/>
            <person name="Aizawa K."/>
            <person name="Nagaoka S."/>
            <person name="Sasaki N."/>
            <person name="Carninci P."/>
            <person name="Konno H."/>
            <person name="Akiyama J."/>
            <person name="Nishi K."/>
            <person name="Kitsunai T."/>
            <person name="Tashiro H."/>
            <person name="Itoh M."/>
            <person name="Sumi N."/>
            <person name="Ishii Y."/>
            <person name="Nakamura S."/>
            <person name="Hazama M."/>
            <person name="Nishine T."/>
            <person name="Harada A."/>
            <person name="Yamamoto R."/>
            <person name="Matsumoto H."/>
            <person name="Sakaguchi S."/>
            <person name="Ikegami T."/>
            <person name="Kashiwagi K."/>
            <person name="Fujiwake S."/>
            <person name="Inoue K."/>
            <person name="Togawa Y."/>
            <person name="Izawa M."/>
            <person name="Ohara E."/>
            <person name="Watahiki M."/>
            <person name="Yoneda Y."/>
            <person name="Ishikawa T."/>
            <person name="Ozawa K."/>
            <person name="Tanaka T."/>
            <person name="Matsuura S."/>
            <person name="Kawai J."/>
            <person name="Okazaki Y."/>
            <person name="Muramatsu M."/>
            <person name="Inoue Y."/>
            <person name="Kira A."/>
            <person name="Hayashizaki Y."/>
        </authorList>
    </citation>
    <scope>NUCLEOTIDE SEQUENCE</scope>
    <source>
        <strain evidence="1">C57BL/6J</strain>
        <tissue evidence="1">Cerebellum</tissue>
    </source>
</reference>
<name>Q8C8F5_MOUSE</name>
<dbReference type="MGI" id="MGI:1316660">
    <property type="gene designation" value="Cacng2"/>
</dbReference>
<reference evidence="1" key="6">
    <citation type="journal article" date="2002" name="Nature">
        <title>Analysis of the mouse transcriptome based on functional annotation of 60,770 full-length cDNAs.</title>
        <authorList>
            <consortium name="The FANTOM Consortium and the RIKEN Genome Exploration Research Group Phase I and II Team"/>
        </authorList>
    </citation>
    <scope>NUCLEOTIDE SEQUENCE</scope>
    <source>
        <strain evidence="1">C57BL/6J</strain>
        <tissue evidence="1">Cerebellum</tissue>
    </source>
</reference>
<reference evidence="1" key="1">
    <citation type="journal article" date="1999" name="Methods Enzymol.">
        <title>High-efficiency full-length cDNA cloning.</title>
        <authorList>
            <person name="Carninci P."/>
            <person name="Hayashizaki Y."/>
        </authorList>
    </citation>
    <scope>NUCLEOTIDE SEQUENCE</scope>
    <source>
        <strain evidence="1">C57BL/6J</strain>
        <tissue evidence="1">Cerebellum</tissue>
    </source>
</reference>
<evidence type="ECO:0000313" key="1">
    <source>
        <dbReference type="EMBL" id="BAC33002.1"/>
    </source>
</evidence>
<reference evidence="1" key="5">
    <citation type="submission" date="2001-07" db="EMBL/GenBank/DDBJ databases">
        <authorList>
            <person name="Adachi J."/>
            <person name="Aizawa K."/>
            <person name="Akimura T."/>
            <person name="Arakawa T."/>
            <person name="Bono H."/>
            <person name="Carninci P."/>
            <person name="Fukuda S."/>
            <person name="Furuno M."/>
            <person name="Hanagaki T."/>
            <person name="Hara A."/>
            <person name="Hashizume W."/>
            <person name="Hayashida K."/>
            <person name="Hayatsu N."/>
            <person name="Hiramoto K."/>
            <person name="Hiraoka T."/>
            <person name="Hirozane T."/>
            <person name="Hori F."/>
            <person name="Imotani K."/>
            <person name="Ishii Y."/>
            <person name="Itoh M."/>
            <person name="Kagawa I."/>
            <person name="Kasukawa T."/>
            <person name="Katoh H."/>
            <person name="Kawai J."/>
            <person name="Kojima Y."/>
            <person name="Kondo S."/>
            <person name="Konno H."/>
            <person name="Kouda M."/>
            <person name="Koya S."/>
            <person name="Kurihara C."/>
            <person name="Matsuyama T."/>
            <person name="Miyazaki A."/>
            <person name="Murata M."/>
            <person name="Nakamura M."/>
            <person name="Nishi K."/>
            <person name="Nomura K."/>
            <person name="Numazaki R."/>
            <person name="Ohno M."/>
            <person name="Ohsato N."/>
            <person name="Okazaki Y."/>
            <person name="Saito R."/>
            <person name="Saitoh H."/>
            <person name="Sakai C."/>
            <person name="Sakai K."/>
            <person name="Sakazume N."/>
            <person name="Sano H."/>
            <person name="Sasaki D."/>
            <person name="Shibata K."/>
            <person name="Shinagawa A."/>
            <person name="Shiraki T."/>
            <person name="Sogabe Y."/>
            <person name="Tagami M."/>
            <person name="Tagawa A."/>
            <person name="Takahashi F."/>
            <person name="Takaku-Akahira S."/>
            <person name="Takeda Y."/>
            <person name="Tanaka T."/>
            <person name="Tomaru A."/>
            <person name="Toya T."/>
            <person name="Yasunishi A."/>
            <person name="Muramatsu M."/>
            <person name="Hayashizaki Y."/>
        </authorList>
    </citation>
    <scope>NUCLEOTIDE SEQUENCE</scope>
    <source>
        <strain evidence="1">C57BL/6J</strain>
        <tissue evidence="1">Cerebellum</tissue>
    </source>
</reference>
<dbReference type="EMBL" id="AK047238">
    <property type="protein sequence ID" value="BAC33002.1"/>
    <property type="molecule type" value="mRNA"/>
</dbReference>
<sequence>MERGDPHIRHCPPSLSAATATQVPIQYPVRNVASEAADLCPPKPWKPAQRYRWPLCSVCPPLYLTYVWMHHVLVCGRAPYLYSRCHVCVASLGLSFPLCQLEDRLA</sequence>
<reference evidence="1" key="8">
    <citation type="journal article" date="2005" name="Science">
        <title>Antisense Transcription in the Mammalian Transcriptome.</title>
        <authorList>
            <consortium name="RIKEN Genome Exploration Research Group and Genome Science Group (Genome Network Project Core Group) and the FANTOM Consortium"/>
        </authorList>
    </citation>
    <scope>NUCLEOTIDE SEQUENCE</scope>
    <source>
        <strain evidence="1">C57BL/6J</strain>
        <tissue evidence="1">Cerebellum</tissue>
    </source>
</reference>
<dbReference type="AGR" id="MGI:1316660"/>
<organism evidence="1">
    <name type="scientific">Mus musculus</name>
    <name type="common">Mouse</name>
    <dbReference type="NCBI Taxonomy" id="10090"/>
    <lineage>
        <taxon>Eukaryota</taxon>
        <taxon>Metazoa</taxon>
        <taxon>Chordata</taxon>
        <taxon>Craniata</taxon>
        <taxon>Vertebrata</taxon>
        <taxon>Euteleostomi</taxon>
        <taxon>Mammalia</taxon>
        <taxon>Eutheria</taxon>
        <taxon>Euarchontoglires</taxon>
        <taxon>Glires</taxon>
        <taxon>Rodentia</taxon>
        <taxon>Myomorpha</taxon>
        <taxon>Muroidea</taxon>
        <taxon>Muridae</taxon>
        <taxon>Murinae</taxon>
        <taxon>Mus</taxon>
        <taxon>Mus</taxon>
    </lineage>
</organism>
<accession>Q8C8F5</accession>
<dbReference type="AlphaFoldDB" id="Q8C8F5"/>
<protein>
    <submittedName>
        <fullName evidence="1">Uncharacterized protein</fullName>
    </submittedName>
</protein>
<reference evidence="1" key="4">
    <citation type="journal article" date="2001" name="Nature">
        <title>Functional annotation of a full-length mouse cDNA collection.</title>
        <authorList>
            <consortium name="The RIKEN Genome Exploration Research Group Phase II Team and the FANTOM Consortium"/>
        </authorList>
    </citation>
    <scope>NUCLEOTIDE SEQUENCE</scope>
    <source>
        <strain evidence="1">C57BL/6J</strain>
        <tissue evidence="1">Cerebellum</tissue>
    </source>
</reference>
<reference evidence="1" key="2">
    <citation type="journal article" date="2000" name="Genome Res.">
        <title>Normalization and subtraction of cap-trapper-selected cDNAs to prepare full-length cDNA libraries for rapid discovery of new genes.</title>
        <authorList>
            <person name="Carninci P."/>
            <person name="Shibata Y."/>
            <person name="Hayatsu N."/>
            <person name="Sugahara Y."/>
            <person name="Shibata K."/>
            <person name="Itoh M."/>
            <person name="Konno H."/>
            <person name="Okazaki Y."/>
            <person name="Muramatsu M."/>
            <person name="Hayashizaki Y."/>
        </authorList>
    </citation>
    <scope>NUCLEOTIDE SEQUENCE</scope>
    <source>
        <strain evidence="1">C57BL/6J</strain>
        <tissue evidence="1">Cerebellum</tissue>
    </source>
</reference>
<evidence type="ECO:0000313" key="2">
    <source>
        <dbReference type="MGI" id="MGI:1316660"/>
    </source>
</evidence>
<proteinExistence type="evidence at transcript level"/>
<reference evidence="1" key="7">
    <citation type="journal article" date="2005" name="Science">
        <title>The Transcriptional Landscape of the Mammalian Genome.</title>
        <authorList>
            <consortium name="The FANTOM Consortium"/>
            <consortium name="Riken Genome Exploration Research Group and Genome Science Group (Genome Network Project Core Group)"/>
        </authorList>
    </citation>
    <scope>NUCLEOTIDE SEQUENCE</scope>
    <source>
        <strain evidence="1">C57BL/6J</strain>
        <tissue evidence="1">Cerebellum</tissue>
    </source>
</reference>